<protein>
    <submittedName>
        <fullName evidence="8">1-phosphofructokinase family hexose kinase</fullName>
    </submittedName>
</protein>
<evidence type="ECO:0000256" key="4">
    <source>
        <dbReference type="ARBA" id="ARBA00022777"/>
    </source>
</evidence>
<evidence type="ECO:0000313" key="8">
    <source>
        <dbReference type="EMBL" id="HCE16887.1"/>
    </source>
</evidence>
<comment type="similarity">
    <text evidence="1">Belongs to the carbohydrate kinase PfkB family.</text>
</comment>
<proteinExistence type="inferred from homology"/>
<keyword evidence="3" id="KW-0547">Nucleotide-binding</keyword>
<dbReference type="Proteomes" id="UP000264141">
    <property type="component" value="Unassembled WGS sequence"/>
</dbReference>
<dbReference type="SUPFAM" id="SSF53613">
    <property type="entry name" value="Ribokinase-like"/>
    <property type="match status" value="1"/>
</dbReference>
<dbReference type="Pfam" id="PF00294">
    <property type="entry name" value="PfkB"/>
    <property type="match status" value="1"/>
</dbReference>
<sequence>MTFLTVTLNAALDHILFIEEFIPGKTLRTGSYIDSLGGKGLAISHVQRTFNLDTLALAILGKANQNQLLELIQQADIPTEIVPVEGETRISHILVETAHRRHTHVVTAGYEVSDEDIEAFLAAYQRLLPQAGWVILAGSLPSGAPPDLYAYLCQMARELDKPVLIDCYGPPANAAIRAKPTIMKMNRREMELTFGLPSETVDEILHSASSIRAKFGLQNLIITCGDYGILALTTEGNWRAFSPRQVEVNGAGAGEAVSAMLPWRLSLGESWPMALRWGAAAGAATVLTRGTAECRPADVMRLLQETQAIPI</sequence>
<evidence type="ECO:0000256" key="2">
    <source>
        <dbReference type="ARBA" id="ARBA00022679"/>
    </source>
</evidence>
<dbReference type="RefSeq" id="WP_062193438.1">
    <property type="nucleotide sequence ID" value="NZ_DF967965.1"/>
</dbReference>
<reference evidence="8 9" key="1">
    <citation type="journal article" date="2018" name="Nat. Biotechnol.">
        <title>A standardized bacterial taxonomy based on genome phylogeny substantially revises the tree of life.</title>
        <authorList>
            <person name="Parks D.H."/>
            <person name="Chuvochina M."/>
            <person name="Waite D.W."/>
            <person name="Rinke C."/>
            <person name="Skarshewski A."/>
            <person name="Chaumeil P.A."/>
            <person name="Hugenholtz P."/>
        </authorList>
    </citation>
    <scope>NUCLEOTIDE SEQUENCE [LARGE SCALE GENOMIC DNA]</scope>
    <source>
        <strain evidence="8">UBA8781</strain>
    </source>
</reference>
<dbReference type="GO" id="GO:0005524">
    <property type="term" value="F:ATP binding"/>
    <property type="evidence" value="ECO:0007669"/>
    <property type="project" value="UniProtKB-KW"/>
</dbReference>
<comment type="caution">
    <text evidence="8">The sequence shown here is derived from an EMBL/GenBank/DDBJ whole genome shotgun (WGS) entry which is preliminary data.</text>
</comment>
<gene>
    <name evidence="8" type="ORF">DEQ80_03415</name>
</gene>
<accession>A0A3D1JF71</accession>
<dbReference type="GO" id="GO:0008443">
    <property type="term" value="F:phosphofructokinase activity"/>
    <property type="evidence" value="ECO:0007669"/>
    <property type="project" value="TreeGrafter"/>
</dbReference>
<dbReference type="OrthoDB" id="9801219at2"/>
<dbReference type="NCBIfam" id="TIGR03168">
    <property type="entry name" value="1-PFK"/>
    <property type="match status" value="1"/>
</dbReference>
<dbReference type="InterPro" id="IPR011611">
    <property type="entry name" value="PfkB_dom"/>
</dbReference>
<dbReference type="EMBL" id="DPBP01000017">
    <property type="protein sequence ID" value="HCE16887.1"/>
    <property type="molecule type" value="Genomic_DNA"/>
</dbReference>
<name>A0A3D1JF71_9CHLR</name>
<evidence type="ECO:0000256" key="3">
    <source>
        <dbReference type="ARBA" id="ARBA00022741"/>
    </source>
</evidence>
<evidence type="ECO:0000256" key="1">
    <source>
        <dbReference type="ARBA" id="ARBA00010688"/>
    </source>
</evidence>
<dbReference type="Gene3D" id="3.40.1190.20">
    <property type="match status" value="1"/>
</dbReference>
<organism evidence="8 9">
    <name type="scientific">Anaerolinea thermolimosa</name>
    <dbReference type="NCBI Taxonomy" id="229919"/>
    <lineage>
        <taxon>Bacteria</taxon>
        <taxon>Bacillati</taxon>
        <taxon>Chloroflexota</taxon>
        <taxon>Anaerolineae</taxon>
        <taxon>Anaerolineales</taxon>
        <taxon>Anaerolineaceae</taxon>
        <taxon>Anaerolinea</taxon>
    </lineage>
</organism>
<dbReference type="InterPro" id="IPR029056">
    <property type="entry name" value="Ribokinase-like"/>
</dbReference>
<keyword evidence="4 8" id="KW-0418">Kinase</keyword>
<keyword evidence="2 6" id="KW-0808">Transferase</keyword>
<evidence type="ECO:0000313" key="9">
    <source>
        <dbReference type="Proteomes" id="UP000264141"/>
    </source>
</evidence>
<evidence type="ECO:0000259" key="7">
    <source>
        <dbReference type="Pfam" id="PF00294"/>
    </source>
</evidence>
<keyword evidence="5" id="KW-0067">ATP-binding</keyword>
<evidence type="ECO:0000256" key="5">
    <source>
        <dbReference type="ARBA" id="ARBA00022840"/>
    </source>
</evidence>
<dbReference type="PANTHER" id="PTHR46566">
    <property type="entry name" value="1-PHOSPHOFRUCTOKINASE-RELATED"/>
    <property type="match status" value="1"/>
</dbReference>
<dbReference type="PANTHER" id="PTHR46566:SF2">
    <property type="entry name" value="ATP-DEPENDENT 6-PHOSPHOFRUCTOKINASE ISOZYME 2"/>
    <property type="match status" value="1"/>
</dbReference>
<dbReference type="InterPro" id="IPR017583">
    <property type="entry name" value="Tagatose/fructose_Pkinase"/>
</dbReference>
<dbReference type="PIRSF" id="PIRSF000535">
    <property type="entry name" value="1PFK/6PFK/LacC"/>
    <property type="match status" value="1"/>
</dbReference>
<dbReference type="AlphaFoldDB" id="A0A3D1JF71"/>
<dbReference type="STRING" id="229919.GCA_001050195_02156"/>
<feature type="domain" description="Carbohydrate kinase PfkB" evidence="7">
    <location>
        <begin position="12"/>
        <end position="297"/>
    </location>
</feature>
<dbReference type="GO" id="GO:0005829">
    <property type="term" value="C:cytosol"/>
    <property type="evidence" value="ECO:0007669"/>
    <property type="project" value="TreeGrafter"/>
</dbReference>
<dbReference type="CDD" id="cd01164">
    <property type="entry name" value="FruK_PfkB_like"/>
    <property type="match status" value="1"/>
</dbReference>
<evidence type="ECO:0000256" key="6">
    <source>
        <dbReference type="PIRNR" id="PIRNR000535"/>
    </source>
</evidence>